<evidence type="ECO:0000256" key="2">
    <source>
        <dbReference type="ARBA" id="ARBA00022448"/>
    </source>
</evidence>
<dbReference type="Pfam" id="PF01813">
    <property type="entry name" value="ATP-synt_D"/>
    <property type="match status" value="1"/>
</dbReference>
<comment type="caution">
    <text evidence="5">The sequence shown here is derived from an EMBL/GenBank/DDBJ whole genome shotgun (WGS) entry which is preliminary data.</text>
</comment>
<dbReference type="Proteomes" id="UP001438707">
    <property type="component" value="Unassembled WGS sequence"/>
</dbReference>
<dbReference type="InterPro" id="IPR002699">
    <property type="entry name" value="V_ATPase_D"/>
</dbReference>
<evidence type="ECO:0000256" key="3">
    <source>
        <dbReference type="ARBA" id="ARBA00023065"/>
    </source>
</evidence>
<protein>
    <recommendedName>
        <fullName evidence="7">V-type proton ATPase subunit D</fullName>
    </recommendedName>
</protein>
<keyword evidence="2" id="KW-0813">Transport</keyword>
<dbReference type="EMBL" id="JALJOS010000001">
    <property type="protein sequence ID" value="KAK9844402.1"/>
    <property type="molecule type" value="Genomic_DNA"/>
</dbReference>
<feature type="region of interest" description="Disordered" evidence="4">
    <location>
        <begin position="430"/>
        <end position="480"/>
    </location>
</feature>
<feature type="compositionally biased region" description="Polar residues" evidence="4">
    <location>
        <begin position="968"/>
        <end position="981"/>
    </location>
</feature>
<feature type="compositionally biased region" description="Basic and acidic residues" evidence="4">
    <location>
        <begin position="217"/>
        <end position="232"/>
    </location>
</feature>
<reference evidence="5 6" key="1">
    <citation type="journal article" date="2024" name="Nat. Commun.">
        <title>Phylogenomics reveals the evolutionary origins of lichenization in chlorophyte algae.</title>
        <authorList>
            <person name="Puginier C."/>
            <person name="Libourel C."/>
            <person name="Otte J."/>
            <person name="Skaloud P."/>
            <person name="Haon M."/>
            <person name="Grisel S."/>
            <person name="Petersen M."/>
            <person name="Berrin J.G."/>
            <person name="Delaux P.M."/>
            <person name="Dal Grande F."/>
            <person name="Keller J."/>
        </authorList>
    </citation>
    <scope>NUCLEOTIDE SEQUENCE [LARGE SCALE GENOMIC DNA]</scope>
    <source>
        <strain evidence="5 6">SAG 2145</strain>
    </source>
</reference>
<keyword evidence="3" id="KW-0406">Ion transport</keyword>
<dbReference type="NCBIfam" id="TIGR00309">
    <property type="entry name" value="V_ATPase_subD"/>
    <property type="match status" value="1"/>
</dbReference>
<comment type="similarity">
    <text evidence="1">Belongs to the V-ATPase D subunit family.</text>
</comment>
<feature type="region of interest" description="Disordered" evidence="4">
    <location>
        <begin position="865"/>
        <end position="900"/>
    </location>
</feature>
<dbReference type="GO" id="GO:0046961">
    <property type="term" value="F:proton-transporting ATPase activity, rotational mechanism"/>
    <property type="evidence" value="ECO:0007669"/>
    <property type="project" value="InterPro"/>
</dbReference>
<feature type="compositionally biased region" description="Polar residues" evidence="4">
    <location>
        <begin position="430"/>
        <end position="455"/>
    </location>
</feature>
<evidence type="ECO:0008006" key="7">
    <source>
        <dbReference type="Google" id="ProtNLM"/>
    </source>
</evidence>
<keyword evidence="6" id="KW-1185">Reference proteome</keyword>
<evidence type="ECO:0000313" key="5">
    <source>
        <dbReference type="EMBL" id="KAK9844402.1"/>
    </source>
</evidence>
<gene>
    <name evidence="5" type="ORF">WJX74_002036</name>
</gene>
<name>A0AAW1SEZ4_9CHLO</name>
<evidence type="ECO:0000313" key="6">
    <source>
        <dbReference type="Proteomes" id="UP001438707"/>
    </source>
</evidence>
<proteinExistence type="inferred from homology"/>
<accession>A0AAW1SEZ4</accession>
<feature type="compositionally biased region" description="Polar residues" evidence="4">
    <location>
        <begin position="738"/>
        <end position="749"/>
    </location>
</feature>
<feature type="region of interest" description="Disordered" evidence="4">
    <location>
        <begin position="595"/>
        <end position="627"/>
    </location>
</feature>
<dbReference type="Gene3D" id="1.10.287.3240">
    <property type="match status" value="1"/>
</dbReference>
<evidence type="ECO:0000256" key="4">
    <source>
        <dbReference type="SAM" id="MobiDB-lite"/>
    </source>
</evidence>
<feature type="region of interest" description="Disordered" evidence="4">
    <location>
        <begin position="217"/>
        <end position="250"/>
    </location>
</feature>
<sequence>MSGSGNRLNVVPTVSVLAVMKSRLSGAVKGHSLLKKKADALTMRFRQILKTIVQTKEEMGKKFRQSAFALTEAKYAAGDFRHTVLDNVEQASVKVNAQQDNVAGVKLPKFERANKEASGNSEGKMGLTGLGSGGKQIQTCRQSFLTTVDLLIELASLQTAFLTLDEEIKKTNRRVNALDNVVRPRLENTISYIKGELDELEREEFFRLKKVQGKKQRDAEANVDQDALREQGEAMATGRRPGSGKKEQKNMLDDANADSDIVILRNAFSIYSPSRVIAFSDCPHPENLERKPSLSKLSLAGFREATGQQARKWQQLFSVVKQHLTKRAGFSPGTVVLIGGGHPGFRELTQLVKKAGCPCKIYSSQKQQRLQQAASAGLPLLDWHAWLQLQVLLTHDPRLPSLVSFLDSGAVARAFESVEVWTPKQDYGQQYQQPGLQHKSAAQDSSHGHSASNAPDATAKYEPSATCADEGPPAINILSSRPGKSETLVAFQPPLAVQQQPSGHATSPHTPLDQYTLPTQQAHRCTEEGSTVSEDVLHSTFTSSGATDAMLANFAAVHLAAAPHAEAPGTAINRSKLLLDTGSDISTLEAGFHSQAQHSLHGDGRSSTKTSPSYIQGPPTPDRHSEACRTHMKTARPNAAMALRPEVISEQPQRPSEPSLLRAPVEPHVAPAAVSHQSVPAASSNAMTYNASASLGQPAELPKPSSPHLEHMPGGATASRSHGPSGINNMVQDAPEGTWQQMNEPQSASLPHDKQQGASTVPLSGGHPGSSIMASDASDRLWQPAMLPSQPPPPYPMQTSDAEPAGVNPVLHISSSIAMTSDASDRIWQPPPQLPIPMVMQQCQASGAAAAAKTAAAGLHFQSSMADSGEAPMDGQLTQGHAGQAEPHCSQQGQPPHEISPQTIDLHAAHCIAGSHVLQKIASSCAHLADCNTNRSYVSEQRIPPTGSHRNPMLPGESQTDHRHQHDTTSAARCPTPNTFPTRAASVPPSLAAQQQARRPGLSLRDSFLERYLQLAMNEHPLPLYLSNLPPVADPVTISEGLQHIHPNGQGQPHMPSAAELQADIWPEHSTFQDDSFLESGINPLLGSSDSDIIIPHGLGGAWPVGHNRRNAGIWASRRSDDDLAMLFTDADDDATIMPGAGLLDTSRDFARDSIAPCLHSTLEAPQQVRPGDNYMAQESRAAPGFGRRSGTPRQVRLGASTLKHMNADAAQDYSAATSICSSEEISGQVRVGESTLDHMGGDLARDSMAAPSICSTTETPRQVRLGGSTLDHMDAEHAAWAAELRRHLLLNGTGQIDMHQAAYSQSQPHRLGIAAAAEGGHVPPQPRQPAGSVSAEARVQSWVRQLGSDECGAEDSPSLEVLGITQAAAFLAATGQQQGQQRLDVDPLNFADGSAELRLLASFTLQQLIGPEGTITTAWPALAHQLQHQPVFAAVVQEPGSKGTLKQLLRTAEAAAQQYRAHAAFAWAFMTCAKLAASEVELPLCAGLWSQAQMAFVDEYYRDSLQAMSARHGVQVFCGLHSVLAKGKLFRMQVVRESLEASVTNLQVFQGSIIIDREQHLPRPAAPLETAAGLSGFLAEHLRSCEAKLRSVAQVKIVLERPRSLSIDASSIVAIPETNRAAVRLKLARRTSLEQADSKVQLTRLGNLLVCAKSFQAALLARWVLSEEVLEPAALSQFKFYHE</sequence>
<feature type="compositionally biased region" description="Polar residues" evidence="4">
    <location>
        <begin position="718"/>
        <end position="731"/>
    </location>
</feature>
<feature type="region of interest" description="Disordered" evidence="4">
    <location>
        <begin position="939"/>
        <end position="1000"/>
    </location>
</feature>
<feature type="region of interest" description="Disordered" evidence="4">
    <location>
        <begin position="695"/>
        <end position="774"/>
    </location>
</feature>
<dbReference type="PANTHER" id="PTHR11671">
    <property type="entry name" value="V-TYPE ATP SYNTHASE SUBUNIT D"/>
    <property type="match status" value="1"/>
</dbReference>
<organism evidence="5 6">
    <name type="scientific">Apatococcus lobatus</name>
    <dbReference type="NCBI Taxonomy" id="904363"/>
    <lineage>
        <taxon>Eukaryota</taxon>
        <taxon>Viridiplantae</taxon>
        <taxon>Chlorophyta</taxon>
        <taxon>core chlorophytes</taxon>
        <taxon>Trebouxiophyceae</taxon>
        <taxon>Chlorellales</taxon>
        <taxon>Chlorellaceae</taxon>
        <taxon>Apatococcus</taxon>
    </lineage>
</organism>
<evidence type="ECO:0000256" key="1">
    <source>
        <dbReference type="ARBA" id="ARBA00005850"/>
    </source>
</evidence>